<feature type="compositionally biased region" description="Basic and acidic residues" evidence="2">
    <location>
        <begin position="9"/>
        <end position="20"/>
    </location>
</feature>
<sequence length="180" mass="21363">MHSKLLDVQQERDNALEKRDEVNTKLQAKLKEKGMWIQRHDYVQQLHKQELKQWSEFKDTMEKSLEKQVLHHALEKLIDEERHVVCNELQNQFDNGNKALQEAKQEIQETKMILMDMEKKKRTLASQLRQAQGAHEQLLARERSARATVKLQHQGVQLNQQRSSLPKPSRRRKKTDMVDP</sequence>
<accession>A0A024USC2</accession>
<keyword evidence="1" id="KW-0175">Coiled coil</keyword>
<proteinExistence type="predicted"/>
<dbReference type="VEuPathDB" id="FungiDB:H310_01649"/>
<organism evidence="3">
    <name type="scientific">Aphanomyces invadans</name>
    <dbReference type="NCBI Taxonomy" id="157072"/>
    <lineage>
        <taxon>Eukaryota</taxon>
        <taxon>Sar</taxon>
        <taxon>Stramenopiles</taxon>
        <taxon>Oomycota</taxon>
        <taxon>Saprolegniomycetes</taxon>
        <taxon>Saprolegniales</taxon>
        <taxon>Verrucalvaceae</taxon>
        <taxon>Aphanomyces</taxon>
    </lineage>
</organism>
<dbReference type="OrthoDB" id="79444at2759"/>
<dbReference type="AlphaFoldDB" id="A0A024USC2"/>
<feature type="coiled-coil region" evidence="1">
    <location>
        <begin position="86"/>
        <end position="134"/>
    </location>
</feature>
<dbReference type="EMBL" id="KI913953">
    <property type="protein sequence ID" value="ETW09249.1"/>
    <property type="molecule type" value="Genomic_DNA"/>
</dbReference>
<evidence type="ECO:0000256" key="1">
    <source>
        <dbReference type="SAM" id="Coils"/>
    </source>
</evidence>
<dbReference type="GeneID" id="20078699"/>
<feature type="region of interest" description="Disordered" evidence="2">
    <location>
        <begin position="1"/>
        <end position="20"/>
    </location>
</feature>
<dbReference type="RefSeq" id="XP_008863054.1">
    <property type="nucleotide sequence ID" value="XM_008864832.1"/>
</dbReference>
<gene>
    <name evidence="3" type="ORF">H310_01649</name>
</gene>
<protein>
    <submittedName>
        <fullName evidence="3">Uncharacterized protein</fullName>
    </submittedName>
</protein>
<name>A0A024USC2_9STRA</name>
<feature type="region of interest" description="Disordered" evidence="2">
    <location>
        <begin position="148"/>
        <end position="180"/>
    </location>
</feature>
<reference evidence="3" key="1">
    <citation type="submission" date="2013-12" db="EMBL/GenBank/DDBJ databases">
        <title>The Genome Sequence of Aphanomyces invadans NJM9701.</title>
        <authorList>
            <consortium name="The Broad Institute Genomics Platform"/>
            <person name="Russ C."/>
            <person name="Tyler B."/>
            <person name="van West P."/>
            <person name="Dieguez-Uribeondo J."/>
            <person name="Young S.K."/>
            <person name="Zeng Q."/>
            <person name="Gargeya S."/>
            <person name="Fitzgerald M."/>
            <person name="Abouelleil A."/>
            <person name="Alvarado L."/>
            <person name="Chapman S.B."/>
            <person name="Gainer-Dewar J."/>
            <person name="Goldberg J."/>
            <person name="Griggs A."/>
            <person name="Gujja S."/>
            <person name="Hansen M."/>
            <person name="Howarth C."/>
            <person name="Imamovic A."/>
            <person name="Ireland A."/>
            <person name="Larimer J."/>
            <person name="McCowan C."/>
            <person name="Murphy C."/>
            <person name="Pearson M."/>
            <person name="Poon T.W."/>
            <person name="Priest M."/>
            <person name="Roberts A."/>
            <person name="Saif S."/>
            <person name="Shea T."/>
            <person name="Sykes S."/>
            <person name="Wortman J."/>
            <person name="Nusbaum C."/>
            <person name="Birren B."/>
        </authorList>
    </citation>
    <scope>NUCLEOTIDE SEQUENCE [LARGE SCALE GENOMIC DNA]</scope>
    <source>
        <strain evidence="3">NJM9701</strain>
    </source>
</reference>
<evidence type="ECO:0000313" key="3">
    <source>
        <dbReference type="EMBL" id="ETW09249.1"/>
    </source>
</evidence>
<evidence type="ECO:0000256" key="2">
    <source>
        <dbReference type="SAM" id="MobiDB-lite"/>
    </source>
</evidence>